<dbReference type="PROSITE" id="PS50157">
    <property type="entry name" value="ZINC_FINGER_C2H2_2"/>
    <property type="match status" value="1"/>
</dbReference>
<evidence type="ECO:0000259" key="2">
    <source>
        <dbReference type="PROSITE" id="PS50157"/>
    </source>
</evidence>
<sequence>MSLSKKLQQAFDTQLEEWLREQNDHQATAKSLLEQALTTPLKPVYMDSEHVCEYPNTSDMHECLSCGKHFKDFGSITSHFMDKAHPDCKSLAQKPLLIKKEQAKMYTEKKNMPEEKLEEKYNTKEDDPVLSPSFSSFVTNKLGWIIRDEILKPVYMHMCIYMFLKKYLQNKKKKMRRKIKKKYQANYHNNKQV</sequence>
<gene>
    <name evidence="3" type="ORF">RFI_17895</name>
</gene>
<feature type="domain" description="C2H2-type" evidence="2">
    <location>
        <begin position="61"/>
        <end position="90"/>
    </location>
</feature>
<feature type="non-terminal residue" evidence="3">
    <location>
        <position position="193"/>
    </location>
</feature>
<keyword evidence="4" id="KW-1185">Reference proteome</keyword>
<evidence type="ECO:0000313" key="3">
    <source>
        <dbReference type="EMBL" id="ETO19335.1"/>
    </source>
</evidence>
<protein>
    <recommendedName>
        <fullName evidence="2">C2H2-type domain-containing protein</fullName>
    </recommendedName>
</protein>
<dbReference type="GO" id="GO:0008270">
    <property type="term" value="F:zinc ion binding"/>
    <property type="evidence" value="ECO:0007669"/>
    <property type="project" value="UniProtKB-KW"/>
</dbReference>
<proteinExistence type="predicted"/>
<organism evidence="3 4">
    <name type="scientific">Reticulomyxa filosa</name>
    <dbReference type="NCBI Taxonomy" id="46433"/>
    <lineage>
        <taxon>Eukaryota</taxon>
        <taxon>Sar</taxon>
        <taxon>Rhizaria</taxon>
        <taxon>Retaria</taxon>
        <taxon>Foraminifera</taxon>
        <taxon>Monothalamids</taxon>
        <taxon>Reticulomyxidae</taxon>
        <taxon>Reticulomyxa</taxon>
    </lineage>
</organism>
<evidence type="ECO:0000256" key="1">
    <source>
        <dbReference type="PROSITE-ProRule" id="PRU00042"/>
    </source>
</evidence>
<keyword evidence="1" id="KW-0479">Metal-binding</keyword>
<keyword evidence="1" id="KW-0862">Zinc</keyword>
<evidence type="ECO:0000313" key="4">
    <source>
        <dbReference type="Proteomes" id="UP000023152"/>
    </source>
</evidence>
<comment type="caution">
    <text evidence="3">The sequence shown here is derived from an EMBL/GenBank/DDBJ whole genome shotgun (WGS) entry which is preliminary data.</text>
</comment>
<name>X6MZ68_RETFI</name>
<reference evidence="3 4" key="1">
    <citation type="journal article" date="2013" name="Curr. Biol.">
        <title>The Genome of the Foraminiferan Reticulomyxa filosa.</title>
        <authorList>
            <person name="Glockner G."/>
            <person name="Hulsmann N."/>
            <person name="Schleicher M."/>
            <person name="Noegel A.A."/>
            <person name="Eichinger L."/>
            <person name="Gallinger C."/>
            <person name="Pawlowski J."/>
            <person name="Sierra R."/>
            <person name="Euteneuer U."/>
            <person name="Pillet L."/>
            <person name="Moustafa A."/>
            <person name="Platzer M."/>
            <person name="Groth M."/>
            <person name="Szafranski K."/>
            <person name="Schliwa M."/>
        </authorList>
    </citation>
    <scope>NUCLEOTIDE SEQUENCE [LARGE SCALE GENOMIC DNA]</scope>
</reference>
<dbReference type="AlphaFoldDB" id="X6MZ68"/>
<accession>X6MZ68</accession>
<dbReference type="Proteomes" id="UP000023152">
    <property type="component" value="Unassembled WGS sequence"/>
</dbReference>
<dbReference type="PROSITE" id="PS00028">
    <property type="entry name" value="ZINC_FINGER_C2H2_1"/>
    <property type="match status" value="1"/>
</dbReference>
<dbReference type="InterPro" id="IPR013087">
    <property type="entry name" value="Znf_C2H2_type"/>
</dbReference>
<dbReference type="EMBL" id="ASPP01013782">
    <property type="protein sequence ID" value="ETO19335.1"/>
    <property type="molecule type" value="Genomic_DNA"/>
</dbReference>
<keyword evidence="1" id="KW-0863">Zinc-finger</keyword>